<reference evidence="2 3" key="1">
    <citation type="submission" date="2024-07" db="EMBL/GenBank/DDBJ databases">
        <title>Section-level genome sequencing and comparative genomics of Aspergillus sections Usti and Cavernicolus.</title>
        <authorList>
            <consortium name="Lawrence Berkeley National Laboratory"/>
            <person name="Nybo J.L."/>
            <person name="Vesth T.C."/>
            <person name="Theobald S."/>
            <person name="Frisvad J.C."/>
            <person name="Larsen T.O."/>
            <person name="Kjaerboelling I."/>
            <person name="Rothschild-Mancinelli K."/>
            <person name="Lyhne E.K."/>
            <person name="Kogle M.E."/>
            <person name="Barry K."/>
            <person name="Clum A."/>
            <person name="Na H."/>
            <person name="Ledsgaard L."/>
            <person name="Lin J."/>
            <person name="Lipzen A."/>
            <person name="Kuo A."/>
            <person name="Riley R."/>
            <person name="Mondo S."/>
            <person name="LaButti K."/>
            <person name="Haridas S."/>
            <person name="Pangalinan J."/>
            <person name="Salamov A.A."/>
            <person name="Simmons B.A."/>
            <person name="Magnuson J.K."/>
            <person name="Chen J."/>
            <person name="Drula E."/>
            <person name="Henrissat B."/>
            <person name="Wiebenga A."/>
            <person name="Lubbers R.J."/>
            <person name="Gomes A.C."/>
            <person name="Makela M.R."/>
            <person name="Stajich J."/>
            <person name="Grigoriev I.V."/>
            <person name="Mortensen U.H."/>
            <person name="De vries R.P."/>
            <person name="Baker S.E."/>
            <person name="Andersen M.R."/>
        </authorList>
    </citation>
    <scope>NUCLEOTIDE SEQUENCE [LARGE SCALE GENOMIC DNA]</scope>
    <source>
        <strain evidence="2 3">CBS 600.67</strain>
    </source>
</reference>
<feature type="compositionally biased region" description="Polar residues" evidence="1">
    <location>
        <begin position="63"/>
        <end position="81"/>
    </location>
</feature>
<dbReference type="PANTHER" id="PTHR28527">
    <property type="entry name" value="MATING-TYPE SWITCHING PROTEIN SWI2-RELATED"/>
    <property type="match status" value="1"/>
</dbReference>
<evidence type="ECO:0000256" key="1">
    <source>
        <dbReference type="SAM" id="MobiDB-lite"/>
    </source>
</evidence>
<gene>
    <name evidence="2" type="ORF">BDW59DRAFT_89152</name>
</gene>
<organism evidence="2 3">
    <name type="scientific">Aspergillus cavernicola</name>
    <dbReference type="NCBI Taxonomy" id="176166"/>
    <lineage>
        <taxon>Eukaryota</taxon>
        <taxon>Fungi</taxon>
        <taxon>Dikarya</taxon>
        <taxon>Ascomycota</taxon>
        <taxon>Pezizomycotina</taxon>
        <taxon>Eurotiomycetes</taxon>
        <taxon>Eurotiomycetidae</taxon>
        <taxon>Eurotiales</taxon>
        <taxon>Aspergillaceae</taxon>
        <taxon>Aspergillus</taxon>
        <taxon>Aspergillus subgen. Nidulantes</taxon>
    </lineage>
</organism>
<protein>
    <recommendedName>
        <fullName evidence="4">DNA repair protein Dds20/Sfr1</fullName>
    </recommendedName>
</protein>
<dbReference type="Gene3D" id="6.10.140.1020">
    <property type="match status" value="1"/>
</dbReference>
<name>A0ABR4I8U0_9EURO</name>
<keyword evidence="3" id="KW-1185">Reference proteome</keyword>
<evidence type="ECO:0000313" key="3">
    <source>
        <dbReference type="Proteomes" id="UP001610335"/>
    </source>
</evidence>
<dbReference type="EMBL" id="JBFXLS010000046">
    <property type="protein sequence ID" value="KAL2824169.1"/>
    <property type="molecule type" value="Genomic_DNA"/>
</dbReference>
<evidence type="ECO:0008006" key="4">
    <source>
        <dbReference type="Google" id="ProtNLM"/>
    </source>
</evidence>
<dbReference type="PANTHER" id="PTHR28527:SF1">
    <property type="entry name" value="SWI5-DEPENDENT RECOMBINATION DNA REPAIR PROTEIN 1"/>
    <property type="match status" value="1"/>
</dbReference>
<evidence type="ECO:0000313" key="2">
    <source>
        <dbReference type="EMBL" id="KAL2824169.1"/>
    </source>
</evidence>
<comment type="caution">
    <text evidence="2">The sequence shown here is derived from an EMBL/GenBank/DDBJ whole genome shotgun (WGS) entry which is preliminary data.</text>
</comment>
<sequence length="269" mass="31007">MASHTFSGKRRRLNHAPVALSKPFKSPLRRPTPTVQDETTFPEKQEETDTTSTQTTMPDKRNVQNPFSPPMSTNSLATPPSSRKRTMLGQRLTPARKPILPDLEILNLQKEQQRVQSRLSSLCSELDTVQQALRIESSTRDKELEALIVKWKQVSQDAAEEVFTGAQERISRMGGVKAWRAQMKNIDNRWEQEETESWLGNVDAEGVDMDEDEVKARQAEMRDEIEKRKKVVEQGDEPEEFTMDMMLKTLNIDLKTIGYDRSYERWIRG</sequence>
<dbReference type="Proteomes" id="UP001610335">
    <property type="component" value="Unassembled WGS sequence"/>
</dbReference>
<feature type="region of interest" description="Disordered" evidence="1">
    <location>
        <begin position="1"/>
        <end position="85"/>
    </location>
</feature>
<proteinExistence type="predicted"/>
<accession>A0ABR4I8U0</accession>